<comment type="caution">
    <text evidence="1">The sequence shown here is derived from an EMBL/GenBank/DDBJ whole genome shotgun (WGS) entry which is preliminary data.</text>
</comment>
<protein>
    <submittedName>
        <fullName evidence="1">Uncharacterized protein</fullName>
    </submittedName>
</protein>
<evidence type="ECO:0000313" key="2">
    <source>
        <dbReference type="Proteomes" id="UP000295197"/>
    </source>
</evidence>
<proteinExistence type="predicted"/>
<gene>
    <name evidence="1" type="ORF">EDC17_10101</name>
</gene>
<name>A0A4R3VZ20_9SPHI</name>
<dbReference type="Proteomes" id="UP000295197">
    <property type="component" value="Unassembled WGS sequence"/>
</dbReference>
<sequence length="55" mass="6247">MIQPKSFILFLLSILFISISFAQKPNKKNSSVSRAETKLIYDNTSVPLKSGRFKN</sequence>
<reference evidence="1 2" key="1">
    <citation type="submission" date="2019-03" db="EMBL/GenBank/DDBJ databases">
        <title>Genomic Encyclopedia of Type Strains, Phase IV (KMG-IV): sequencing the most valuable type-strain genomes for metagenomic binning, comparative biology and taxonomic classification.</title>
        <authorList>
            <person name="Goeker M."/>
        </authorList>
    </citation>
    <scope>NUCLEOTIDE SEQUENCE [LARGE SCALE GENOMIC DNA]</scope>
    <source>
        <strain evidence="1 2">DSM 22362</strain>
    </source>
</reference>
<dbReference type="EMBL" id="SMBZ01000010">
    <property type="protein sequence ID" value="TCV18600.1"/>
    <property type="molecule type" value="Genomic_DNA"/>
</dbReference>
<evidence type="ECO:0000313" key="1">
    <source>
        <dbReference type="EMBL" id="TCV18600.1"/>
    </source>
</evidence>
<accession>A0A4R3VZ20</accession>
<organism evidence="1 2">
    <name type="scientific">Sphingobacterium alimentarium</name>
    <dbReference type="NCBI Taxonomy" id="797292"/>
    <lineage>
        <taxon>Bacteria</taxon>
        <taxon>Pseudomonadati</taxon>
        <taxon>Bacteroidota</taxon>
        <taxon>Sphingobacteriia</taxon>
        <taxon>Sphingobacteriales</taxon>
        <taxon>Sphingobacteriaceae</taxon>
        <taxon>Sphingobacterium</taxon>
    </lineage>
</organism>
<keyword evidence="2" id="KW-1185">Reference proteome</keyword>
<dbReference type="AlphaFoldDB" id="A0A4R3VZ20"/>